<reference evidence="2" key="2">
    <citation type="submission" date="2023-01" db="EMBL/GenBank/DDBJ databases">
        <authorList>
            <person name="Petersen C."/>
        </authorList>
    </citation>
    <scope>NUCLEOTIDE SEQUENCE</scope>
    <source>
        <strain evidence="2">IBT 17514</strain>
    </source>
</reference>
<evidence type="ECO:0000313" key="3">
    <source>
        <dbReference type="Proteomes" id="UP001215712"/>
    </source>
</evidence>
<evidence type="ECO:0000313" key="2">
    <source>
        <dbReference type="EMBL" id="KAJ5738171.1"/>
    </source>
</evidence>
<reference evidence="2" key="1">
    <citation type="journal article" date="2023" name="IMA Fungus">
        <title>Comparative genomic study of the Penicillium genus elucidates a diverse pangenome and 15 lateral gene transfer events.</title>
        <authorList>
            <person name="Petersen C."/>
            <person name="Sorensen T."/>
            <person name="Nielsen M.R."/>
            <person name="Sondergaard T.E."/>
            <person name="Sorensen J.L."/>
            <person name="Fitzpatrick D.A."/>
            <person name="Frisvad J.C."/>
            <person name="Nielsen K.L."/>
        </authorList>
    </citation>
    <scope>NUCLEOTIDE SEQUENCE</scope>
    <source>
        <strain evidence="2">IBT 17514</strain>
    </source>
</reference>
<comment type="caution">
    <text evidence="2">The sequence shown here is derived from an EMBL/GenBank/DDBJ whole genome shotgun (WGS) entry which is preliminary data.</text>
</comment>
<organism evidence="2 3">
    <name type="scientific">Penicillium malachiteum</name>
    <dbReference type="NCBI Taxonomy" id="1324776"/>
    <lineage>
        <taxon>Eukaryota</taxon>
        <taxon>Fungi</taxon>
        <taxon>Dikarya</taxon>
        <taxon>Ascomycota</taxon>
        <taxon>Pezizomycotina</taxon>
        <taxon>Eurotiomycetes</taxon>
        <taxon>Eurotiomycetidae</taxon>
        <taxon>Eurotiales</taxon>
        <taxon>Aspergillaceae</taxon>
        <taxon>Penicillium</taxon>
    </lineage>
</organism>
<name>A0AAD6HU11_9EURO</name>
<evidence type="ECO:0000256" key="1">
    <source>
        <dbReference type="SAM" id="MobiDB-lite"/>
    </source>
</evidence>
<dbReference type="AlphaFoldDB" id="A0AAD6HU11"/>
<proteinExistence type="predicted"/>
<accession>A0AAD6HU11</accession>
<gene>
    <name evidence="2" type="ORF">N7493_001326</name>
</gene>
<keyword evidence="3" id="KW-1185">Reference proteome</keyword>
<dbReference type="Proteomes" id="UP001215712">
    <property type="component" value="Unassembled WGS sequence"/>
</dbReference>
<feature type="region of interest" description="Disordered" evidence="1">
    <location>
        <begin position="1"/>
        <end position="21"/>
    </location>
</feature>
<sequence>MSEPDTRSESQSESRSDRRYPPELVTQGYEPVWDFQLGYPGDIPSEIAEYLYPAIGRYVQIVGPLSSIFWLIGAEFLNELIRDPAYILQDEIRTIPHACGTLWIVGALYEEGKIPGSFMKQIDLLFNYGIRQDSPISAQAVNHSLARNSPIPSTISTSSQGHRVTDLFPFARTDPLPSTIFGLRAKWDKNIGRLETTIQSKLTAMNTDQLLFKGISRPALVSHMAVFCPIMSNNNFDNEFGPGFYTAPRLNVALHYSGPSGVLLVFDRPPIDSLRKLPLSSEDWLTTIRFWTNCPVGDLTNRVPALWNSADVLEGPISTAVGGRNARIVEGPDQQVVGVSANAFREFASALKMVIWFE</sequence>
<protein>
    <submittedName>
        <fullName evidence="2">Uncharacterized protein</fullName>
    </submittedName>
</protein>
<dbReference type="EMBL" id="JAQJAN010000002">
    <property type="protein sequence ID" value="KAJ5738171.1"/>
    <property type="molecule type" value="Genomic_DNA"/>
</dbReference>